<dbReference type="InterPro" id="IPR013149">
    <property type="entry name" value="ADH-like_C"/>
</dbReference>
<evidence type="ECO:0000313" key="4">
    <source>
        <dbReference type="EMBL" id="GAA1930971.1"/>
    </source>
</evidence>
<keyword evidence="1" id="KW-0521">NADP</keyword>
<comment type="caution">
    <text evidence="4">The sequence shown here is derived from an EMBL/GenBank/DDBJ whole genome shotgun (WGS) entry which is preliminary data.</text>
</comment>
<dbReference type="Gene3D" id="3.40.50.720">
    <property type="entry name" value="NAD(P)-binding Rossmann-like Domain"/>
    <property type="match status" value="1"/>
</dbReference>
<evidence type="ECO:0000256" key="1">
    <source>
        <dbReference type="ARBA" id="ARBA00022857"/>
    </source>
</evidence>
<protein>
    <submittedName>
        <fullName evidence="4">Alcohol dehydrogenase family protein</fullName>
    </submittedName>
</protein>
<gene>
    <name evidence="4" type="ORF">GCM10009737_36190</name>
</gene>
<proteinExistence type="predicted"/>
<sequence>MDPDEPSPAPAVDPTSPTTTATTTTATTMRAVVLTAHGGPEVLEVRSVPRPTPGPGEVLVEVAAAGCNNTDLWTREGAYDTPASGPAGWLGPMDLPRVQGADVAGRVVACGPDVDEALLDARVLVDPAVYGPGGDDALPVDVLGSERDGGFAEYVVVPAARAHRVDDSPLSDTELASLPIAYGTALGMLERAALPSGATVLVTGASGGVGLAAVQLAAARGLRVVAVCSGAKGEEVRRAGADAVVDRTRGRVAADAAAAAPDGYDGVVDVVAGPLLADGLGLLRPGGRWVVAGALDGWEVTLDVRRLYLADLALVGSTMHTPRVFDLLVDLARRGAVRPVVAATFGLPEVGAAQERLARREHVGKLVVVP</sequence>
<dbReference type="Proteomes" id="UP001501612">
    <property type="component" value="Unassembled WGS sequence"/>
</dbReference>
<reference evidence="4 5" key="1">
    <citation type="journal article" date="2019" name="Int. J. Syst. Evol. Microbiol.">
        <title>The Global Catalogue of Microorganisms (GCM) 10K type strain sequencing project: providing services to taxonomists for standard genome sequencing and annotation.</title>
        <authorList>
            <consortium name="The Broad Institute Genomics Platform"/>
            <consortium name="The Broad Institute Genome Sequencing Center for Infectious Disease"/>
            <person name="Wu L."/>
            <person name="Ma J."/>
        </authorList>
    </citation>
    <scope>NUCLEOTIDE SEQUENCE [LARGE SCALE GENOMIC DNA]</scope>
    <source>
        <strain evidence="4 5">JCM 14046</strain>
    </source>
</reference>
<feature type="region of interest" description="Disordered" evidence="2">
    <location>
        <begin position="1"/>
        <end position="26"/>
    </location>
</feature>
<dbReference type="InterPro" id="IPR011032">
    <property type="entry name" value="GroES-like_sf"/>
</dbReference>
<name>A0ABN2PT38_9ACTN</name>
<feature type="compositionally biased region" description="Low complexity" evidence="2">
    <location>
        <begin position="12"/>
        <end position="26"/>
    </location>
</feature>
<dbReference type="InterPro" id="IPR051603">
    <property type="entry name" value="Zinc-ADH_QOR/CCCR"/>
</dbReference>
<dbReference type="InterPro" id="IPR020843">
    <property type="entry name" value="ER"/>
</dbReference>
<evidence type="ECO:0000256" key="2">
    <source>
        <dbReference type="SAM" id="MobiDB-lite"/>
    </source>
</evidence>
<dbReference type="InterPro" id="IPR036291">
    <property type="entry name" value="NAD(P)-bd_dom_sf"/>
</dbReference>
<evidence type="ECO:0000259" key="3">
    <source>
        <dbReference type="SMART" id="SM00829"/>
    </source>
</evidence>
<dbReference type="EMBL" id="BAAAMY010000014">
    <property type="protein sequence ID" value="GAA1930971.1"/>
    <property type="molecule type" value="Genomic_DNA"/>
</dbReference>
<evidence type="ECO:0000313" key="5">
    <source>
        <dbReference type="Proteomes" id="UP001501612"/>
    </source>
</evidence>
<dbReference type="PANTHER" id="PTHR44154">
    <property type="entry name" value="QUINONE OXIDOREDUCTASE"/>
    <property type="match status" value="1"/>
</dbReference>
<dbReference type="SMART" id="SM00829">
    <property type="entry name" value="PKS_ER"/>
    <property type="match status" value="1"/>
</dbReference>
<dbReference type="PANTHER" id="PTHR44154:SF1">
    <property type="entry name" value="QUINONE OXIDOREDUCTASE"/>
    <property type="match status" value="1"/>
</dbReference>
<accession>A0ABN2PT38</accession>
<feature type="domain" description="Enoyl reductase (ER)" evidence="3">
    <location>
        <begin position="38"/>
        <end position="368"/>
    </location>
</feature>
<feature type="compositionally biased region" description="Pro residues" evidence="2">
    <location>
        <begin position="1"/>
        <end position="11"/>
    </location>
</feature>
<dbReference type="Pfam" id="PF00107">
    <property type="entry name" value="ADH_zinc_N"/>
    <property type="match status" value="1"/>
</dbReference>
<dbReference type="Gene3D" id="3.90.180.10">
    <property type="entry name" value="Medium-chain alcohol dehydrogenases, catalytic domain"/>
    <property type="match status" value="1"/>
</dbReference>
<keyword evidence="5" id="KW-1185">Reference proteome</keyword>
<dbReference type="SUPFAM" id="SSF50129">
    <property type="entry name" value="GroES-like"/>
    <property type="match status" value="1"/>
</dbReference>
<dbReference type="SUPFAM" id="SSF51735">
    <property type="entry name" value="NAD(P)-binding Rossmann-fold domains"/>
    <property type="match status" value="1"/>
</dbReference>
<dbReference type="Pfam" id="PF08240">
    <property type="entry name" value="ADH_N"/>
    <property type="match status" value="1"/>
</dbReference>
<dbReference type="RefSeq" id="WP_344009269.1">
    <property type="nucleotide sequence ID" value="NZ_BAAAMY010000014.1"/>
</dbReference>
<organism evidence="4 5">
    <name type="scientific">Nocardioides lentus</name>
    <dbReference type="NCBI Taxonomy" id="338077"/>
    <lineage>
        <taxon>Bacteria</taxon>
        <taxon>Bacillati</taxon>
        <taxon>Actinomycetota</taxon>
        <taxon>Actinomycetes</taxon>
        <taxon>Propionibacteriales</taxon>
        <taxon>Nocardioidaceae</taxon>
        <taxon>Nocardioides</taxon>
    </lineage>
</organism>
<dbReference type="InterPro" id="IPR013154">
    <property type="entry name" value="ADH-like_N"/>
</dbReference>